<dbReference type="AlphaFoldDB" id="A0A1X0QHA2"/>
<dbReference type="EMBL" id="LTAI01000314">
    <property type="protein sequence ID" value="ORD99055.1"/>
    <property type="molecule type" value="Genomic_DNA"/>
</dbReference>
<sequence>MTQNTSYFYTSTTFNTLKSSSSTYVNTSFSSTEIESLIIESSLTDGELIVNESLKLNLIRENISDEFLC</sequence>
<name>A0A1X0QHA2_9MICR</name>
<dbReference type="VEuPathDB" id="MicrosporidiaDB:A0H76_1478"/>
<accession>A0A1X0QHA2</accession>
<comment type="caution">
    <text evidence="1">The sequence shown here is derived from an EMBL/GenBank/DDBJ whole genome shotgun (WGS) entry which is preliminary data.</text>
</comment>
<evidence type="ECO:0000313" key="1">
    <source>
        <dbReference type="EMBL" id="ORD99055.1"/>
    </source>
</evidence>
<dbReference type="Proteomes" id="UP000192501">
    <property type="component" value="Unassembled WGS sequence"/>
</dbReference>
<protein>
    <submittedName>
        <fullName evidence="1">Uncharacterized protein</fullName>
    </submittedName>
</protein>
<organism evidence="1 2">
    <name type="scientific">Hepatospora eriocheir</name>
    <dbReference type="NCBI Taxonomy" id="1081669"/>
    <lineage>
        <taxon>Eukaryota</taxon>
        <taxon>Fungi</taxon>
        <taxon>Fungi incertae sedis</taxon>
        <taxon>Microsporidia</taxon>
        <taxon>Hepatosporidae</taxon>
        <taxon>Hepatospora</taxon>
    </lineage>
</organism>
<evidence type="ECO:0000313" key="2">
    <source>
        <dbReference type="Proteomes" id="UP000192501"/>
    </source>
</evidence>
<proteinExistence type="predicted"/>
<gene>
    <name evidence="1" type="ORF">A0H76_1478</name>
</gene>
<reference evidence="1 2" key="1">
    <citation type="journal article" date="2017" name="Environ. Microbiol.">
        <title>Decay of the glycolytic pathway and adaptation to intranuclear parasitism within Enterocytozoonidae microsporidia.</title>
        <authorList>
            <person name="Wiredu Boakye D."/>
            <person name="Jaroenlak P."/>
            <person name="Prachumwat A."/>
            <person name="Williams T.A."/>
            <person name="Bateman K.S."/>
            <person name="Itsathitphaisarn O."/>
            <person name="Sritunyalucksana K."/>
            <person name="Paszkiewicz K.H."/>
            <person name="Moore K.A."/>
            <person name="Stentiford G.D."/>
            <person name="Williams B.A."/>
        </authorList>
    </citation>
    <scope>NUCLEOTIDE SEQUENCE [LARGE SCALE GENOMIC DNA]</scope>
    <source>
        <strain evidence="2">canceri</strain>
    </source>
</reference>